<evidence type="ECO:0000256" key="8">
    <source>
        <dbReference type="ARBA" id="ARBA00047630"/>
    </source>
</evidence>
<comment type="pathway">
    <text evidence="6">Amino-acid biosynthesis.</text>
</comment>
<evidence type="ECO:0000256" key="7">
    <source>
        <dbReference type="ARBA" id="ARBA00031421"/>
    </source>
</evidence>
<evidence type="ECO:0000313" key="12">
    <source>
        <dbReference type="Proteomes" id="UP000033163"/>
    </source>
</evidence>
<dbReference type="InterPro" id="IPR022278">
    <property type="entry name" value="Pser_aminoTfrase"/>
</dbReference>
<comment type="catalytic activity">
    <reaction evidence="9">
        <text>O-phospho-L-serine + 2-oxoglutarate = 3-phosphooxypyruvate + L-glutamate</text>
        <dbReference type="Rhea" id="RHEA:14329"/>
        <dbReference type="ChEBI" id="CHEBI:16810"/>
        <dbReference type="ChEBI" id="CHEBI:18110"/>
        <dbReference type="ChEBI" id="CHEBI:29985"/>
        <dbReference type="ChEBI" id="CHEBI:57524"/>
        <dbReference type="EC" id="2.6.1.52"/>
    </reaction>
</comment>
<evidence type="ECO:0000256" key="3">
    <source>
        <dbReference type="ARBA" id="ARBA00021164"/>
    </source>
</evidence>
<dbReference type="KEGG" id="pri:PRIO_3495"/>
<dbReference type="HOGENOM" id="CLU_2881688_0_0_9"/>
<protein>
    <recommendedName>
        <fullName evidence="3">Phosphoserine aminotransferase</fullName>
    </recommendedName>
    <alternativeName>
        <fullName evidence="7">Phosphohydroxythreonine aminotransferase</fullName>
    </alternativeName>
</protein>
<evidence type="ECO:0000256" key="4">
    <source>
        <dbReference type="ARBA" id="ARBA00022679"/>
    </source>
</evidence>
<dbReference type="PANTHER" id="PTHR43247:SF1">
    <property type="entry name" value="PHOSPHOSERINE AMINOTRANSFERASE"/>
    <property type="match status" value="1"/>
</dbReference>
<dbReference type="GO" id="GO:0030170">
    <property type="term" value="F:pyridoxal phosphate binding"/>
    <property type="evidence" value="ECO:0007669"/>
    <property type="project" value="TreeGrafter"/>
</dbReference>
<dbReference type="GO" id="GO:0004648">
    <property type="term" value="F:O-phospho-L-serine:2-oxoglutarate aminotransferase activity"/>
    <property type="evidence" value="ECO:0007669"/>
    <property type="project" value="UniProtKB-EC"/>
</dbReference>
<evidence type="ECO:0000313" key="11">
    <source>
        <dbReference type="EMBL" id="CQR55898.1"/>
    </source>
</evidence>
<evidence type="ECO:0000256" key="6">
    <source>
        <dbReference type="ARBA" id="ARBA00029440"/>
    </source>
</evidence>
<feature type="domain" description="Aminotransferase class V" evidence="10">
    <location>
        <begin position="4"/>
        <end position="62"/>
    </location>
</feature>
<dbReference type="PANTHER" id="PTHR43247">
    <property type="entry name" value="PHOSPHOSERINE AMINOTRANSFERASE"/>
    <property type="match status" value="1"/>
</dbReference>
<organism evidence="11 12">
    <name type="scientific">Paenibacillus riograndensis SBR5</name>
    <dbReference type="NCBI Taxonomy" id="1073571"/>
    <lineage>
        <taxon>Bacteria</taxon>
        <taxon>Bacillati</taxon>
        <taxon>Bacillota</taxon>
        <taxon>Bacilli</taxon>
        <taxon>Bacillales</taxon>
        <taxon>Paenibacillaceae</taxon>
        <taxon>Paenibacillus</taxon>
        <taxon>Paenibacillus sonchi group</taxon>
    </lineage>
</organism>
<gene>
    <name evidence="11" type="ORF">PRIO_3495</name>
</gene>
<evidence type="ECO:0000256" key="1">
    <source>
        <dbReference type="ARBA" id="ARBA00001933"/>
    </source>
</evidence>
<dbReference type="Pfam" id="PF00266">
    <property type="entry name" value="Aminotran_5"/>
    <property type="match status" value="1"/>
</dbReference>
<proteinExistence type="predicted"/>
<evidence type="ECO:0000256" key="5">
    <source>
        <dbReference type="ARBA" id="ARBA00022898"/>
    </source>
</evidence>
<dbReference type="SUPFAM" id="SSF53383">
    <property type="entry name" value="PLP-dependent transferases"/>
    <property type="match status" value="1"/>
</dbReference>
<comment type="cofactor">
    <cofactor evidence="1">
        <name>pyridoxal 5'-phosphate</name>
        <dbReference type="ChEBI" id="CHEBI:597326"/>
    </cofactor>
</comment>
<comment type="catalytic activity">
    <reaction evidence="8">
        <text>4-(phosphooxy)-L-threonine + 2-oxoglutarate = (R)-3-hydroxy-2-oxo-4-phosphooxybutanoate + L-glutamate</text>
        <dbReference type="Rhea" id="RHEA:16573"/>
        <dbReference type="ChEBI" id="CHEBI:16810"/>
        <dbReference type="ChEBI" id="CHEBI:29985"/>
        <dbReference type="ChEBI" id="CHEBI:58452"/>
        <dbReference type="ChEBI" id="CHEBI:58538"/>
        <dbReference type="EC" id="2.6.1.52"/>
    </reaction>
</comment>
<evidence type="ECO:0000256" key="9">
    <source>
        <dbReference type="ARBA" id="ARBA00049007"/>
    </source>
</evidence>
<dbReference type="PATRIC" id="fig|1073571.4.peg.3736"/>
<dbReference type="AlphaFoldDB" id="A0A0E3WHU5"/>
<keyword evidence="4" id="KW-0808">Transferase</keyword>
<dbReference type="EMBL" id="LN831776">
    <property type="protein sequence ID" value="CQR55898.1"/>
    <property type="molecule type" value="Genomic_DNA"/>
</dbReference>
<dbReference type="InterPro" id="IPR015421">
    <property type="entry name" value="PyrdxlP-dep_Trfase_major"/>
</dbReference>
<accession>A0A0E3WHU5</accession>
<reference evidence="12" key="1">
    <citation type="submission" date="2015-03" db="EMBL/GenBank/DDBJ databases">
        <authorList>
            <person name="Wibberg D."/>
        </authorList>
    </citation>
    <scope>NUCLEOTIDE SEQUENCE [LARGE SCALE GENOMIC DNA]</scope>
</reference>
<dbReference type="InterPro" id="IPR015424">
    <property type="entry name" value="PyrdxlP-dep_Trfase"/>
</dbReference>
<dbReference type="Proteomes" id="UP000033163">
    <property type="component" value="Chromosome I"/>
</dbReference>
<sequence>MVNTYNFNAGPGALPAEVLQEAQEELRDYRGIGASILEISHRSKVYEAIHHEAQQLIKELMGI</sequence>
<dbReference type="InterPro" id="IPR000192">
    <property type="entry name" value="Aminotrans_V_dom"/>
</dbReference>
<dbReference type="GO" id="GO:0005737">
    <property type="term" value="C:cytoplasm"/>
    <property type="evidence" value="ECO:0007669"/>
    <property type="project" value="TreeGrafter"/>
</dbReference>
<keyword evidence="5" id="KW-0663">Pyridoxal phosphate</keyword>
<evidence type="ECO:0000256" key="2">
    <source>
        <dbReference type="ARBA" id="ARBA00003483"/>
    </source>
</evidence>
<name>A0A0E3WHU5_9BACL</name>
<evidence type="ECO:0000259" key="10">
    <source>
        <dbReference type="Pfam" id="PF00266"/>
    </source>
</evidence>
<dbReference type="Gene3D" id="3.40.640.10">
    <property type="entry name" value="Type I PLP-dependent aspartate aminotransferase-like (Major domain)"/>
    <property type="match status" value="1"/>
</dbReference>
<dbReference type="GO" id="GO:0006564">
    <property type="term" value="P:L-serine biosynthetic process"/>
    <property type="evidence" value="ECO:0007669"/>
    <property type="project" value="InterPro"/>
</dbReference>
<comment type="function">
    <text evidence="2">Catalyzes the reversible conversion of 3-phosphohydroxypyruvate to phosphoserine and of 3-hydroxy-2-oxo-4-phosphonooxybutanoate to phosphohydroxythreonine.</text>
</comment>